<proteinExistence type="predicted"/>
<dbReference type="OrthoDB" id="6164231at2"/>
<dbReference type="EMBL" id="QPII01000024">
    <property type="protein sequence ID" value="RCV86483.1"/>
    <property type="molecule type" value="Genomic_DNA"/>
</dbReference>
<protein>
    <submittedName>
        <fullName evidence="2">Uncharacterized protein</fullName>
    </submittedName>
</protein>
<evidence type="ECO:0000256" key="1">
    <source>
        <dbReference type="SAM" id="MobiDB-lite"/>
    </source>
</evidence>
<feature type="compositionally biased region" description="Basic and acidic residues" evidence="1">
    <location>
        <begin position="174"/>
        <end position="183"/>
    </location>
</feature>
<accession>A0A368TTH9</accession>
<dbReference type="AlphaFoldDB" id="A0A368TTH9"/>
<evidence type="ECO:0000313" key="2">
    <source>
        <dbReference type="EMBL" id="RCV86483.1"/>
    </source>
</evidence>
<feature type="compositionally biased region" description="Basic and acidic residues" evidence="1">
    <location>
        <begin position="158"/>
        <end position="167"/>
    </location>
</feature>
<dbReference type="RefSeq" id="WP_114480840.1">
    <property type="nucleotide sequence ID" value="NZ_QPII01000024.1"/>
</dbReference>
<keyword evidence="3" id="KW-1185">Reference proteome</keyword>
<evidence type="ECO:0000313" key="3">
    <source>
        <dbReference type="Proteomes" id="UP000252405"/>
    </source>
</evidence>
<name>A0A368TTH9_9GAMM</name>
<sequence length="183" mass="20461">MLKWLTGKQPIPVWVIKQIDDGLLHLCGQAIVEPQKKRSVVLTELHERRYQGAVNMASGGLVLNARLFAALVPLDALELDVQAQAHWQGRAWQVSQVPQRCWTFDGPLIAQRQRQDNQELLISTEDVAGIRRQVKASLDPGVVTFGSPTNEHPLIAPRDGEHTDSSGRARKPPKGREWRGDDD</sequence>
<gene>
    <name evidence="2" type="ORF">DU505_20560</name>
</gene>
<feature type="region of interest" description="Disordered" evidence="1">
    <location>
        <begin position="141"/>
        <end position="183"/>
    </location>
</feature>
<comment type="caution">
    <text evidence="2">The sequence shown here is derived from an EMBL/GenBank/DDBJ whole genome shotgun (WGS) entry which is preliminary data.</text>
</comment>
<dbReference type="Proteomes" id="UP000252405">
    <property type="component" value="Unassembled WGS sequence"/>
</dbReference>
<reference evidence="2 3" key="1">
    <citation type="submission" date="2018-07" db="EMBL/GenBank/DDBJ databases">
        <title>Halomonas montanilacus sp. nov., isolated from Lake Pengyan on Tibetan Plateau.</title>
        <authorList>
            <person name="Lu H."/>
            <person name="Xing P."/>
            <person name="Wu Q."/>
        </authorList>
    </citation>
    <scope>NUCLEOTIDE SEQUENCE [LARGE SCALE GENOMIC DNA]</scope>
    <source>
        <strain evidence="2 3">PYC7W</strain>
    </source>
</reference>
<organism evidence="2 3">
    <name type="scientific">Billgrantia montanilacus</name>
    <dbReference type="NCBI Taxonomy" id="2282305"/>
    <lineage>
        <taxon>Bacteria</taxon>
        <taxon>Pseudomonadati</taxon>
        <taxon>Pseudomonadota</taxon>
        <taxon>Gammaproteobacteria</taxon>
        <taxon>Oceanospirillales</taxon>
        <taxon>Halomonadaceae</taxon>
        <taxon>Billgrantia</taxon>
    </lineage>
</organism>